<comment type="caution">
    <text evidence="1">The sequence shown here is derived from an EMBL/GenBank/DDBJ whole genome shotgun (WGS) entry which is preliminary data.</text>
</comment>
<proteinExistence type="predicted"/>
<dbReference type="RefSeq" id="WP_378016711.1">
    <property type="nucleotide sequence ID" value="NZ_JBHSKT010000003.1"/>
</dbReference>
<dbReference type="Pfam" id="PF06037">
    <property type="entry name" value="DUF922"/>
    <property type="match status" value="1"/>
</dbReference>
<dbReference type="Proteomes" id="UP001596161">
    <property type="component" value="Unassembled WGS sequence"/>
</dbReference>
<evidence type="ECO:0000313" key="1">
    <source>
        <dbReference type="EMBL" id="MFC5270340.1"/>
    </source>
</evidence>
<dbReference type="InterPro" id="IPR010321">
    <property type="entry name" value="DUF922"/>
</dbReference>
<protein>
    <submittedName>
        <fullName evidence="1">DUF922 domain-containing protein</fullName>
    </submittedName>
</protein>
<keyword evidence="2" id="KW-1185">Reference proteome</keyword>
<dbReference type="EMBL" id="JBHSKT010000003">
    <property type="protein sequence ID" value="MFC5270340.1"/>
    <property type="molecule type" value="Genomic_DNA"/>
</dbReference>
<organism evidence="1 2">
    <name type="scientific">Adhaeribacter terreus</name>
    <dbReference type="NCBI Taxonomy" id="529703"/>
    <lineage>
        <taxon>Bacteria</taxon>
        <taxon>Pseudomonadati</taxon>
        <taxon>Bacteroidota</taxon>
        <taxon>Cytophagia</taxon>
        <taxon>Cytophagales</taxon>
        <taxon>Hymenobacteraceae</taxon>
        <taxon>Adhaeribacter</taxon>
    </lineage>
</organism>
<gene>
    <name evidence="1" type="ORF">ACFPIB_06960</name>
</gene>
<reference evidence="2" key="1">
    <citation type="journal article" date="2019" name="Int. J. Syst. Evol. Microbiol.">
        <title>The Global Catalogue of Microorganisms (GCM) 10K type strain sequencing project: providing services to taxonomists for standard genome sequencing and annotation.</title>
        <authorList>
            <consortium name="The Broad Institute Genomics Platform"/>
            <consortium name="The Broad Institute Genome Sequencing Center for Infectious Disease"/>
            <person name="Wu L."/>
            <person name="Ma J."/>
        </authorList>
    </citation>
    <scope>NUCLEOTIDE SEQUENCE [LARGE SCALE GENOMIC DNA]</scope>
    <source>
        <strain evidence="2">KACC 12602</strain>
    </source>
</reference>
<sequence>MLSINIIPFLFTWFLGFENPAAPVNYITDEISWKASRRLTWEDFKAKADDKDPLHALTATNIDMKAKCDNGELKVKVESVFSTKESWSKNKQSERLLFHEQLHFDITEIYARRLYKELTSLKNACNNTEQLNKIADRVFDEWKKQEDLYDKETNHGLDQEKMKVWAGKINLELKSLEAYADKD</sequence>
<evidence type="ECO:0000313" key="2">
    <source>
        <dbReference type="Proteomes" id="UP001596161"/>
    </source>
</evidence>
<accession>A0ABW0EAP0</accession>
<name>A0ABW0EAP0_9BACT</name>